<evidence type="ECO:0008006" key="3">
    <source>
        <dbReference type="Google" id="ProtNLM"/>
    </source>
</evidence>
<dbReference type="Proteomes" id="UP000005695">
    <property type="component" value="Unassembled WGS sequence"/>
</dbReference>
<keyword evidence="2" id="KW-1185">Reference proteome</keyword>
<gene>
    <name evidence="1" type="ORF">Dace_2006</name>
</gene>
<reference evidence="1" key="1">
    <citation type="submission" date="2006-05" db="EMBL/GenBank/DDBJ databases">
        <title>Annotation of the draft genome assembly of Desulfuromonas acetoxidans DSM 684.</title>
        <authorList>
            <consortium name="US DOE Joint Genome Institute (JGI-ORNL)"/>
            <person name="Larimer F."/>
            <person name="Land M."/>
            <person name="Hauser L."/>
        </authorList>
    </citation>
    <scope>NUCLEOTIDE SEQUENCE [LARGE SCALE GENOMIC DNA]</scope>
    <source>
        <strain evidence="1">DSM 684</strain>
    </source>
</reference>
<evidence type="ECO:0000313" key="1">
    <source>
        <dbReference type="EMBL" id="EAT16754.1"/>
    </source>
</evidence>
<protein>
    <recommendedName>
        <fullName evidence="3">Tetratricopeptide repeat protein</fullName>
    </recommendedName>
</protein>
<dbReference type="Gene3D" id="1.25.40.10">
    <property type="entry name" value="Tetratricopeptide repeat domain"/>
    <property type="match status" value="2"/>
</dbReference>
<dbReference type="RefSeq" id="WP_005998177.1">
    <property type="nucleotide sequence ID" value="NZ_AAEW02000003.1"/>
</dbReference>
<dbReference type="SUPFAM" id="SSF48452">
    <property type="entry name" value="TPR-like"/>
    <property type="match status" value="1"/>
</dbReference>
<evidence type="ECO:0000313" key="2">
    <source>
        <dbReference type="Proteomes" id="UP000005695"/>
    </source>
</evidence>
<proteinExistence type="predicted"/>
<dbReference type="AlphaFoldDB" id="Q1K2X7"/>
<dbReference type="EMBL" id="AAEW02000003">
    <property type="protein sequence ID" value="EAT16754.1"/>
    <property type="molecule type" value="Genomic_DNA"/>
</dbReference>
<comment type="caution">
    <text evidence="1">The sequence shown here is derived from an EMBL/GenBank/DDBJ whole genome shotgun (WGS) entry which is preliminary data.</text>
</comment>
<accession>Q1K2X7</accession>
<reference evidence="1" key="2">
    <citation type="submission" date="2006-05" db="EMBL/GenBank/DDBJ databases">
        <title>Sequencing of the draft genome and assembly of Desulfuromonas acetoxidans DSM 684.</title>
        <authorList>
            <consortium name="US DOE Joint Genome Institute (JGI-PGF)"/>
            <person name="Copeland A."/>
            <person name="Lucas S."/>
            <person name="Lapidus A."/>
            <person name="Barry K."/>
            <person name="Detter J.C."/>
            <person name="Glavina del Rio T."/>
            <person name="Hammon N."/>
            <person name="Israni S."/>
            <person name="Dalin E."/>
            <person name="Tice H."/>
            <person name="Bruce D."/>
            <person name="Pitluck S."/>
            <person name="Richardson P."/>
        </authorList>
    </citation>
    <scope>NUCLEOTIDE SEQUENCE [LARGE SCALE GENOMIC DNA]</scope>
    <source>
        <strain evidence="1">DSM 684</strain>
    </source>
</reference>
<sequence>MSELKRIRELVERLPSDTSSDVISELVGLYLSAGLLDAALDAVKQWSANNPESDDGRVLAARVYLENALYDEVRSTLQQLDASSSAWRSGLLVEIDLEIRLGNFHLAEQKCADWRHSYGSGEELKRLEEMLDQQDADEEFDEPIVVTPTMADLYFRQGLVEKALLLYLKLLEQEPENALYQNRVKQIRGEQHGAEDAKNSLTPDNQRQQLSRWLLSIQRRRTHV</sequence>
<name>Q1K2X7_DESA6</name>
<dbReference type="InterPro" id="IPR011990">
    <property type="entry name" value="TPR-like_helical_dom_sf"/>
</dbReference>
<organism evidence="1 2">
    <name type="scientific">Desulfuromonas acetoxidans (strain DSM 684 / 11070)</name>
    <dbReference type="NCBI Taxonomy" id="281689"/>
    <lineage>
        <taxon>Bacteria</taxon>
        <taxon>Pseudomonadati</taxon>
        <taxon>Thermodesulfobacteriota</taxon>
        <taxon>Desulfuromonadia</taxon>
        <taxon>Desulfuromonadales</taxon>
        <taxon>Desulfuromonadaceae</taxon>
        <taxon>Desulfuromonas</taxon>
    </lineage>
</organism>